<proteinExistence type="inferred from homology"/>
<dbReference type="Gene3D" id="3.30.420.40">
    <property type="match status" value="2"/>
</dbReference>
<dbReference type="InterPro" id="IPR031730">
    <property type="entry name" value="Carbam_trans_C"/>
</dbReference>
<evidence type="ECO:0000259" key="3">
    <source>
        <dbReference type="Pfam" id="PF16861"/>
    </source>
</evidence>
<reference evidence="4 5" key="1">
    <citation type="submission" date="2020-03" db="EMBL/GenBank/DDBJ databases">
        <title>Genomic analysis of Bacteroides faecium CBA7301.</title>
        <authorList>
            <person name="Kim J."/>
            <person name="Roh S.W."/>
        </authorList>
    </citation>
    <scope>NUCLEOTIDE SEQUENCE [LARGE SCALE GENOMIC DNA]</scope>
    <source>
        <strain evidence="4 5">CBA7301</strain>
    </source>
</reference>
<dbReference type="AlphaFoldDB" id="A0A6H0KXF6"/>
<dbReference type="Proteomes" id="UP000501780">
    <property type="component" value="Chromosome"/>
</dbReference>
<dbReference type="Pfam" id="PF16861">
    <property type="entry name" value="Carbam_trans_C"/>
    <property type="match status" value="1"/>
</dbReference>
<evidence type="ECO:0000259" key="2">
    <source>
        <dbReference type="Pfam" id="PF02543"/>
    </source>
</evidence>
<dbReference type="PANTHER" id="PTHR34847">
    <property type="entry name" value="NODULATION PROTEIN U"/>
    <property type="match status" value="1"/>
</dbReference>
<gene>
    <name evidence="4" type="ORF">BacF7301_24560</name>
</gene>
<dbReference type="CDD" id="cd24098">
    <property type="entry name" value="ASKHA_NBD_TobZ_N"/>
    <property type="match status" value="1"/>
</dbReference>
<dbReference type="InterPro" id="IPR038152">
    <property type="entry name" value="Carbam_trans_C_sf"/>
</dbReference>
<evidence type="ECO:0000313" key="5">
    <source>
        <dbReference type="Proteomes" id="UP000501780"/>
    </source>
</evidence>
<organism evidence="4 5">
    <name type="scientific">Bacteroides faecium</name>
    <dbReference type="NCBI Taxonomy" id="2715212"/>
    <lineage>
        <taxon>Bacteria</taxon>
        <taxon>Pseudomonadati</taxon>
        <taxon>Bacteroidota</taxon>
        <taxon>Bacteroidia</taxon>
        <taxon>Bacteroidales</taxon>
        <taxon>Bacteroidaceae</taxon>
        <taxon>Bacteroides</taxon>
    </lineage>
</organism>
<dbReference type="EMBL" id="CP050831">
    <property type="protein sequence ID" value="QIU97127.1"/>
    <property type="molecule type" value="Genomic_DNA"/>
</dbReference>
<accession>A0A6H0KXF6</accession>
<evidence type="ECO:0000313" key="4">
    <source>
        <dbReference type="EMBL" id="QIU97127.1"/>
    </source>
</evidence>
<dbReference type="InterPro" id="IPR051338">
    <property type="entry name" value="NodU/CmcH_Carbamoyltrnsfr"/>
</dbReference>
<evidence type="ECO:0000256" key="1">
    <source>
        <dbReference type="ARBA" id="ARBA00006129"/>
    </source>
</evidence>
<dbReference type="SUPFAM" id="SSF53067">
    <property type="entry name" value="Actin-like ATPase domain"/>
    <property type="match status" value="1"/>
</dbReference>
<sequence>MIILGLSAHFHDSSAAIIIDGNIVAAAQEERFTRIKHDNSFPINACRFCLEYAGCNITNIDTIVFYEKPLIKFERFIETQILYAPKGWKTFLKAVPIWLKERLNLRDHIRKEFKRSFGFSPLNIKFTEHHLSHAALAYYLSGFTNTGILVIDAVGEWATTSLMEAKNGKIRVIKEQHFPDSIGLLYSSFTYFLGFKVNSDEYKVMGLAPYGNPHSEETLQFISIIENELITIQDDGGLSINNNYFSYTYGLKMINLSKWENLFHIASRKPQSGITQSHRNLAYAIQAVTQKIISRLAVHLRESTGCSNLCIVGGTALNCAVNGFIQDSKIFEHCFVPYSPGDAGGAIGAALTIYHSTHPKQVPNANANPFIGPVYGDTDIESAIVKNKISYTKLESSGLLTQKVACLLAKGAIVAWFQGRMEFGPRALGNRSILADARVQDMKKKINASIKFREEFRPFAPVILQEEADKYFNMPNNDSPYMMFTATAKHLKSDELPAVIHIDNTARVQTITKKDNKLFYNLLSDFHSITGCPVLLNTSFNIMGEPIVCSPEDAIQTFQKSNIDFLIIGNYLITKNR</sequence>
<dbReference type="GO" id="GO:0016740">
    <property type="term" value="F:transferase activity"/>
    <property type="evidence" value="ECO:0007669"/>
    <property type="project" value="UniProtKB-KW"/>
</dbReference>
<dbReference type="InterPro" id="IPR003696">
    <property type="entry name" value="Carbtransf_dom"/>
</dbReference>
<feature type="domain" description="Carbamoyltransferase" evidence="2">
    <location>
        <begin position="3"/>
        <end position="351"/>
    </location>
</feature>
<keyword evidence="5" id="KW-1185">Reference proteome</keyword>
<name>A0A6H0KXF6_9BACE</name>
<feature type="domain" description="Carbamoyltransferase C-terminal" evidence="3">
    <location>
        <begin position="406"/>
        <end position="575"/>
    </location>
</feature>
<dbReference type="RefSeq" id="WP_167966826.1">
    <property type="nucleotide sequence ID" value="NZ_CP050831.1"/>
</dbReference>
<keyword evidence="4" id="KW-0808">Transferase</keyword>
<comment type="similarity">
    <text evidence="1">Belongs to the NodU/CmcH family.</text>
</comment>
<dbReference type="KEGG" id="bfc:BacF7301_24560"/>
<dbReference type="PANTHER" id="PTHR34847:SF1">
    <property type="entry name" value="NODULATION PROTEIN U"/>
    <property type="match status" value="1"/>
</dbReference>
<dbReference type="Pfam" id="PF02543">
    <property type="entry name" value="Carbam_trans_N"/>
    <property type="match status" value="1"/>
</dbReference>
<dbReference type="InterPro" id="IPR043129">
    <property type="entry name" value="ATPase_NBD"/>
</dbReference>
<dbReference type="Gene3D" id="3.90.870.20">
    <property type="entry name" value="Carbamoyltransferase, C-terminal domain"/>
    <property type="match status" value="1"/>
</dbReference>
<protein>
    <submittedName>
        <fullName evidence="4">Carbamoyltransferase</fullName>
    </submittedName>
</protein>